<reference evidence="2" key="1">
    <citation type="submission" date="2014-08" db="EMBL/GenBank/DDBJ databases">
        <title>Comparative genomics of the Paenibacillus odorifer group.</title>
        <authorList>
            <person name="den Bakker H.C."/>
            <person name="Tsai Y.-C.Y.-C."/>
            <person name="Martin N."/>
            <person name="Korlach J."/>
            <person name="Wiedmann M."/>
        </authorList>
    </citation>
    <scope>NUCLEOTIDE SEQUENCE [LARGE SCALE GENOMIC DNA]</scope>
    <source>
        <strain evidence="2">DSM 13188</strain>
    </source>
</reference>
<evidence type="ECO:0000313" key="2">
    <source>
        <dbReference type="EMBL" id="AIQ57400.1"/>
    </source>
</evidence>
<keyword evidence="1" id="KW-0812">Transmembrane</keyword>
<name>A0A089LBG3_PAEBO</name>
<dbReference type="RefSeq" id="WP_042211642.1">
    <property type="nucleotide sequence ID" value="NZ_CP009285.1"/>
</dbReference>
<dbReference type="InterPro" id="IPR021359">
    <property type="entry name" value="DUF2812"/>
</dbReference>
<protein>
    <recommendedName>
        <fullName evidence="4">DUF2812 domain-containing protein</fullName>
    </recommendedName>
</protein>
<dbReference type="KEGG" id="pbd:PBOR_11050"/>
<dbReference type="Pfam" id="PF11193">
    <property type="entry name" value="DUF2812"/>
    <property type="match status" value="1"/>
</dbReference>
<evidence type="ECO:0008006" key="4">
    <source>
        <dbReference type="Google" id="ProtNLM"/>
    </source>
</evidence>
<dbReference type="EMBL" id="CP009285">
    <property type="protein sequence ID" value="AIQ57400.1"/>
    <property type="molecule type" value="Genomic_DNA"/>
</dbReference>
<keyword evidence="1" id="KW-1133">Transmembrane helix</keyword>
<feature type="transmembrane region" description="Helical" evidence="1">
    <location>
        <begin position="158"/>
        <end position="178"/>
    </location>
</feature>
<organism evidence="2 3">
    <name type="scientific">Paenibacillus borealis</name>
    <dbReference type="NCBI Taxonomy" id="160799"/>
    <lineage>
        <taxon>Bacteria</taxon>
        <taxon>Bacillati</taxon>
        <taxon>Bacillota</taxon>
        <taxon>Bacilli</taxon>
        <taxon>Bacillales</taxon>
        <taxon>Paenibacillaceae</taxon>
        <taxon>Paenibacillus</taxon>
    </lineage>
</organism>
<accession>A0A089LBG3</accession>
<dbReference type="Proteomes" id="UP000029518">
    <property type="component" value="Chromosome"/>
</dbReference>
<evidence type="ECO:0000256" key="1">
    <source>
        <dbReference type="SAM" id="Phobius"/>
    </source>
</evidence>
<dbReference type="OrthoDB" id="8757095at2"/>
<keyword evidence="1" id="KW-0472">Membrane</keyword>
<proteinExistence type="predicted"/>
<gene>
    <name evidence="2" type="ORF">PBOR_11050</name>
</gene>
<keyword evidence="3" id="KW-1185">Reference proteome</keyword>
<sequence length="193" mass="22584">MNHVVRKYFADFEKEEQWLNDMSAKGLALVEYSWARYVFEESAPGEYIYRLELLEEDPKKAKSAEYLQFMEETGAERVPAGKKPSGKSVYVNPRWVIFRRKSAEGAFTIYSDTDSKIKHYQRIYRLWISLAVMELIIGVFNIMLMFVNNPTALNRVNLIMGLLLIVLALFFISISMPIRRKITNLQNDKLVRE</sequence>
<evidence type="ECO:0000313" key="3">
    <source>
        <dbReference type="Proteomes" id="UP000029518"/>
    </source>
</evidence>
<feature type="transmembrane region" description="Helical" evidence="1">
    <location>
        <begin position="126"/>
        <end position="146"/>
    </location>
</feature>
<dbReference type="AlphaFoldDB" id="A0A089LBG3"/>
<dbReference type="HOGENOM" id="CLU_101727_0_0_9"/>